<accession>A0ABT6XIB0</accession>
<gene>
    <name evidence="1" type="ORF">QLQ15_12955</name>
</gene>
<name>A0ABT6XIB0_9GAMM</name>
<evidence type="ECO:0000313" key="2">
    <source>
        <dbReference type="Proteomes" id="UP001321580"/>
    </source>
</evidence>
<sequence>MGTLHSLMDRLARRAQPEAPVVSVGAHGFSVGDAFVSWQSVSEIRAFKTDRITADEVLFHIEAAGRTVVVSETSPGFEALEAAMIAVFPSTSAWRAAVIQPPFQANPTVLYRRT</sequence>
<dbReference type="RefSeq" id="WP_283213179.1">
    <property type="nucleotide sequence ID" value="NZ_JASGBI010000001.1"/>
</dbReference>
<evidence type="ECO:0000313" key="1">
    <source>
        <dbReference type="EMBL" id="MDI9239813.1"/>
    </source>
</evidence>
<keyword evidence="2" id="KW-1185">Reference proteome</keyword>
<reference evidence="1 2" key="1">
    <citation type="submission" date="2023-05" db="EMBL/GenBank/DDBJ databases">
        <title>Lysobacter sp. strain LF1 Genome sequencing and assembly.</title>
        <authorList>
            <person name="Jung Y."/>
        </authorList>
    </citation>
    <scope>NUCLEOTIDE SEQUENCE [LARGE SCALE GENOMIC DNA]</scope>
    <source>
        <strain evidence="1 2">LF1</strain>
    </source>
</reference>
<organism evidence="1 2">
    <name type="scientific">Lysobacter stagni</name>
    <dbReference type="NCBI Taxonomy" id="3045172"/>
    <lineage>
        <taxon>Bacteria</taxon>
        <taxon>Pseudomonadati</taxon>
        <taxon>Pseudomonadota</taxon>
        <taxon>Gammaproteobacteria</taxon>
        <taxon>Lysobacterales</taxon>
        <taxon>Lysobacteraceae</taxon>
        <taxon>Lysobacter</taxon>
    </lineage>
</organism>
<proteinExistence type="predicted"/>
<dbReference type="EMBL" id="JASGBI010000001">
    <property type="protein sequence ID" value="MDI9239813.1"/>
    <property type="molecule type" value="Genomic_DNA"/>
</dbReference>
<dbReference type="Proteomes" id="UP001321580">
    <property type="component" value="Unassembled WGS sequence"/>
</dbReference>
<comment type="caution">
    <text evidence="1">The sequence shown here is derived from an EMBL/GenBank/DDBJ whole genome shotgun (WGS) entry which is preliminary data.</text>
</comment>
<protein>
    <submittedName>
        <fullName evidence="1">Uncharacterized protein</fullName>
    </submittedName>
</protein>